<dbReference type="Proteomes" id="UP000031189">
    <property type="component" value="Unassembled WGS sequence"/>
</dbReference>
<dbReference type="EMBL" id="JWHR01000121">
    <property type="protein sequence ID" value="KHS56144.1"/>
    <property type="molecule type" value="Genomic_DNA"/>
</dbReference>
<gene>
    <name evidence="1" type="ORF">QX51_15355</name>
</gene>
<sequence length="94" mass="11125">MKKVTKTKMGKMDVTITEHFPDDPKDMNKIRDILAGFYVNQFRKMYPEEVLDIAIPVYQRILDLEGLGNSYEESKQQAIEEYYQNKNPYITQNN</sequence>
<dbReference type="AlphaFoldDB" id="A0A0B3VU40"/>
<dbReference type="STRING" id="1577792.QX51_15355"/>
<accession>A0A0B3VU40</accession>
<reference evidence="1 2" key="1">
    <citation type="submission" date="2014-12" db="EMBL/GenBank/DDBJ databases">
        <title>Draft genome sequence of Terrisporobacter sp. 08-306576, isolated from the blood culture of a bacteremia patient.</title>
        <authorList>
            <person name="Lund L.C."/>
            <person name="Sydenham T.V."/>
            <person name="Hogh S.V."/>
            <person name="Skov M.N."/>
            <person name="Kemp M."/>
            <person name="Justesen U.S."/>
        </authorList>
    </citation>
    <scope>NUCLEOTIDE SEQUENCE [LARGE SCALE GENOMIC DNA]</scope>
    <source>
        <strain evidence="1 2">08-306576</strain>
    </source>
</reference>
<keyword evidence="2" id="KW-1185">Reference proteome</keyword>
<protein>
    <submittedName>
        <fullName evidence="1">Uncharacterized protein</fullName>
    </submittedName>
</protein>
<organism evidence="1 2">
    <name type="scientific">Terrisporobacter othiniensis</name>
    <dbReference type="NCBI Taxonomy" id="1577792"/>
    <lineage>
        <taxon>Bacteria</taxon>
        <taxon>Bacillati</taxon>
        <taxon>Bacillota</taxon>
        <taxon>Clostridia</taxon>
        <taxon>Peptostreptococcales</taxon>
        <taxon>Peptostreptococcaceae</taxon>
        <taxon>Terrisporobacter</taxon>
    </lineage>
</organism>
<proteinExistence type="predicted"/>
<dbReference type="OrthoDB" id="9848097at2"/>
<comment type="caution">
    <text evidence="1">The sequence shown here is derived from an EMBL/GenBank/DDBJ whole genome shotgun (WGS) entry which is preliminary data.</text>
</comment>
<name>A0A0B3VU40_9FIRM</name>
<dbReference type="RefSeq" id="WP_039680773.1">
    <property type="nucleotide sequence ID" value="NZ_JWHR01000121.1"/>
</dbReference>
<evidence type="ECO:0000313" key="1">
    <source>
        <dbReference type="EMBL" id="KHS56144.1"/>
    </source>
</evidence>
<evidence type="ECO:0000313" key="2">
    <source>
        <dbReference type="Proteomes" id="UP000031189"/>
    </source>
</evidence>